<keyword evidence="2" id="KW-1277">Toxin-antitoxin system</keyword>
<evidence type="ECO:0000256" key="1">
    <source>
        <dbReference type="ARBA" id="ARBA00006226"/>
    </source>
</evidence>
<protein>
    <submittedName>
        <fullName evidence="3">Type II toxin-antitoxin system RelE/ParE family toxin</fullName>
    </submittedName>
</protein>
<dbReference type="AlphaFoldDB" id="A0A5R8Q780"/>
<dbReference type="EMBL" id="VBWP01000013">
    <property type="protein sequence ID" value="TLG71269.1"/>
    <property type="molecule type" value="Genomic_DNA"/>
</dbReference>
<dbReference type="InterPro" id="IPR035093">
    <property type="entry name" value="RelE/ParE_toxin_dom_sf"/>
</dbReference>
<proteinExistence type="inferred from homology"/>
<reference evidence="3 4" key="1">
    <citation type="submission" date="2019-05" db="EMBL/GenBank/DDBJ databases">
        <title>Culicoidintestinum kansasii gen. nov., sp. nov. from the gastrointestinal tract of the biting midge, Culicoides sonorensis.</title>
        <authorList>
            <person name="Neupane S."/>
            <person name="Ghosh A."/>
            <person name="Gunther S."/>
            <person name="Martin K."/>
            <person name="Zurek L."/>
        </authorList>
    </citation>
    <scope>NUCLEOTIDE SEQUENCE [LARGE SCALE GENOMIC DNA]</scope>
    <source>
        <strain evidence="3 4">CS-1</strain>
    </source>
</reference>
<dbReference type="RefSeq" id="WP_138192341.1">
    <property type="nucleotide sequence ID" value="NZ_VBWP01000013.1"/>
</dbReference>
<dbReference type="Pfam" id="PF05016">
    <property type="entry name" value="ParE_toxin"/>
    <property type="match status" value="1"/>
</dbReference>
<comment type="caution">
    <text evidence="3">The sequence shown here is derived from an EMBL/GenBank/DDBJ whole genome shotgun (WGS) entry which is preliminary data.</text>
</comment>
<dbReference type="InterPro" id="IPR007712">
    <property type="entry name" value="RelE/ParE_toxin"/>
</dbReference>
<evidence type="ECO:0000313" key="3">
    <source>
        <dbReference type="EMBL" id="TLG71269.1"/>
    </source>
</evidence>
<organism evidence="3 4">
    <name type="scientific">Culicoidibacter larvae</name>
    <dbReference type="NCBI Taxonomy" id="2579976"/>
    <lineage>
        <taxon>Bacteria</taxon>
        <taxon>Bacillati</taxon>
        <taxon>Bacillota</taxon>
        <taxon>Culicoidibacteria</taxon>
        <taxon>Culicoidibacterales</taxon>
        <taxon>Culicoidibacteraceae</taxon>
        <taxon>Culicoidibacter</taxon>
    </lineage>
</organism>
<dbReference type="OrthoDB" id="9805098at2"/>
<sequence>MDSKQYKLRYTKQFEKQLSKLDKSTATIIVKWLDLHIDGTDSPRLQGKALKGRVEGTWRYRVGQYRVIVKFVDEELLILALQVAHRKEVYR</sequence>
<dbReference type="PANTHER" id="PTHR35601">
    <property type="entry name" value="TOXIN RELE"/>
    <property type="match status" value="1"/>
</dbReference>
<dbReference type="PANTHER" id="PTHR35601:SF1">
    <property type="entry name" value="TOXIN RELE"/>
    <property type="match status" value="1"/>
</dbReference>
<dbReference type="SUPFAM" id="SSF143011">
    <property type="entry name" value="RelE-like"/>
    <property type="match status" value="1"/>
</dbReference>
<gene>
    <name evidence="3" type="ORF">FEZ08_11000</name>
</gene>
<dbReference type="Gene3D" id="3.30.2310.20">
    <property type="entry name" value="RelE-like"/>
    <property type="match status" value="1"/>
</dbReference>
<comment type="similarity">
    <text evidence="1">Belongs to the RelE toxin family.</text>
</comment>
<dbReference type="NCBIfam" id="TIGR02385">
    <property type="entry name" value="RelE_StbE"/>
    <property type="match status" value="1"/>
</dbReference>
<keyword evidence="4" id="KW-1185">Reference proteome</keyword>
<evidence type="ECO:0000313" key="4">
    <source>
        <dbReference type="Proteomes" id="UP000306912"/>
    </source>
</evidence>
<name>A0A5R8Q780_9FIRM</name>
<dbReference type="Proteomes" id="UP000306912">
    <property type="component" value="Unassembled WGS sequence"/>
</dbReference>
<evidence type="ECO:0000256" key="2">
    <source>
        <dbReference type="ARBA" id="ARBA00022649"/>
    </source>
</evidence>
<dbReference type="InParanoid" id="A0A5R8Q780"/>
<accession>A0A5R8Q780</accession>